<feature type="domain" description="ABC transporter" evidence="9">
    <location>
        <begin position="5"/>
        <end position="230"/>
    </location>
</feature>
<evidence type="ECO:0000256" key="1">
    <source>
        <dbReference type="ARBA" id="ARBA00004202"/>
    </source>
</evidence>
<evidence type="ECO:0000313" key="10">
    <source>
        <dbReference type="EMBL" id="MPV87131.1"/>
    </source>
</evidence>
<dbReference type="GO" id="GO:0005886">
    <property type="term" value="C:plasma membrane"/>
    <property type="evidence" value="ECO:0007669"/>
    <property type="project" value="UniProtKB-SubCell"/>
</dbReference>
<gene>
    <name evidence="10" type="ORF">GB882_00505</name>
</gene>
<proteinExistence type="predicted"/>
<dbReference type="PROSITE" id="PS50893">
    <property type="entry name" value="ABC_TRANSPORTER_2"/>
    <property type="match status" value="1"/>
</dbReference>
<dbReference type="InterPro" id="IPR050763">
    <property type="entry name" value="ABC_transporter_ATP-binding"/>
</dbReference>
<dbReference type="GO" id="GO:0016887">
    <property type="term" value="F:ATP hydrolysis activity"/>
    <property type="evidence" value="ECO:0007669"/>
    <property type="project" value="InterPro"/>
</dbReference>
<keyword evidence="3" id="KW-1003">Cell membrane</keyword>
<evidence type="ECO:0000259" key="9">
    <source>
        <dbReference type="PROSITE" id="PS50893"/>
    </source>
</evidence>
<dbReference type="InterPro" id="IPR003439">
    <property type="entry name" value="ABC_transporter-like_ATP-bd"/>
</dbReference>
<name>A0A7J9UR87_9MICO</name>
<dbReference type="RefSeq" id="WP_152229688.1">
    <property type="nucleotide sequence ID" value="NZ_BAAAOT010000001.1"/>
</dbReference>
<keyword evidence="2" id="KW-0813">Transport</keyword>
<dbReference type="Gene3D" id="3.40.50.300">
    <property type="entry name" value="P-loop containing nucleotide triphosphate hydrolases"/>
    <property type="match status" value="1"/>
</dbReference>
<dbReference type="InterPro" id="IPR027417">
    <property type="entry name" value="P-loop_NTPase"/>
</dbReference>
<sequence length="311" mass="33311">MSPVIEVTNLRKSYGANVAVTDVSFAVERGEIFGILGPNGAGKSTVVECLAGLRQADGGALRVLGVDPQHDPGAVRPRLGIQLQEARLPPRLRVREALELYASFYADPADPMELVRMLGLTEKQDTAFKDLSGGQQQRLSIALALVGNPEVAVLDELTTGLDPQARRDTWELIERVRDSGVTIVLVTHFMDEAERLADRVAIIDRGRVVAEGSPAALVSGTERRRTFRMRLPAGTPADVAAGLTRLPDVDTVVGVGEELEVTGGARVLPATILALAEGDVVPDEIRTLSRSLEDVFVDVTGARPDTTEVLP</sequence>
<dbReference type="InterPro" id="IPR017871">
    <property type="entry name" value="ABC_transporter-like_CS"/>
</dbReference>
<keyword evidence="4" id="KW-0547">Nucleotide-binding</keyword>
<evidence type="ECO:0000256" key="3">
    <source>
        <dbReference type="ARBA" id="ARBA00022475"/>
    </source>
</evidence>
<keyword evidence="6" id="KW-1278">Translocase</keyword>
<dbReference type="GO" id="GO:0005524">
    <property type="term" value="F:ATP binding"/>
    <property type="evidence" value="ECO:0007669"/>
    <property type="project" value="UniProtKB-KW"/>
</dbReference>
<dbReference type="EMBL" id="WHPD01000108">
    <property type="protein sequence ID" value="MPV87131.1"/>
    <property type="molecule type" value="Genomic_DNA"/>
</dbReference>
<dbReference type="AlphaFoldDB" id="A0A7J9UR87"/>
<evidence type="ECO:0000256" key="8">
    <source>
        <dbReference type="ARBA" id="ARBA00023251"/>
    </source>
</evidence>
<comment type="subcellular location">
    <subcellularLocation>
        <location evidence="1">Cell membrane</location>
        <topology evidence="1">Peripheral membrane protein</topology>
    </subcellularLocation>
</comment>
<dbReference type="SUPFAM" id="SSF52540">
    <property type="entry name" value="P-loop containing nucleoside triphosphate hydrolases"/>
    <property type="match status" value="1"/>
</dbReference>
<dbReference type="PROSITE" id="PS00211">
    <property type="entry name" value="ABC_TRANSPORTER_1"/>
    <property type="match status" value="1"/>
</dbReference>
<dbReference type="FunFam" id="3.40.50.300:FF:000589">
    <property type="entry name" value="ABC transporter, ATP-binding subunit"/>
    <property type="match status" value="1"/>
</dbReference>
<evidence type="ECO:0000313" key="11">
    <source>
        <dbReference type="Proteomes" id="UP000429644"/>
    </source>
</evidence>
<dbReference type="CDD" id="cd03230">
    <property type="entry name" value="ABC_DR_subfamily_A"/>
    <property type="match status" value="1"/>
</dbReference>
<evidence type="ECO:0000256" key="2">
    <source>
        <dbReference type="ARBA" id="ARBA00022448"/>
    </source>
</evidence>
<evidence type="ECO:0000256" key="4">
    <source>
        <dbReference type="ARBA" id="ARBA00022741"/>
    </source>
</evidence>
<keyword evidence="11" id="KW-1185">Reference proteome</keyword>
<dbReference type="PANTHER" id="PTHR42711">
    <property type="entry name" value="ABC TRANSPORTER ATP-BINDING PROTEIN"/>
    <property type="match status" value="1"/>
</dbReference>
<dbReference type="SMART" id="SM00382">
    <property type="entry name" value="AAA"/>
    <property type="match status" value="1"/>
</dbReference>
<dbReference type="OrthoDB" id="9804819at2"/>
<evidence type="ECO:0000256" key="7">
    <source>
        <dbReference type="ARBA" id="ARBA00023136"/>
    </source>
</evidence>
<keyword evidence="8" id="KW-0046">Antibiotic resistance</keyword>
<evidence type="ECO:0000256" key="6">
    <source>
        <dbReference type="ARBA" id="ARBA00022967"/>
    </source>
</evidence>
<keyword evidence="5 10" id="KW-0067">ATP-binding</keyword>
<evidence type="ECO:0000256" key="5">
    <source>
        <dbReference type="ARBA" id="ARBA00022840"/>
    </source>
</evidence>
<dbReference type="GO" id="GO:0046677">
    <property type="term" value="P:response to antibiotic"/>
    <property type="evidence" value="ECO:0007669"/>
    <property type="project" value="UniProtKB-KW"/>
</dbReference>
<reference evidence="10 11" key="1">
    <citation type="submission" date="2019-10" db="EMBL/GenBank/DDBJ databases">
        <title>Georgenia wutianyii sp. nov. and Georgenia yuyongxinii sp. nov. isolated from plateau pika (Ochotona curzoniae) in the Qinghai-Tibet plateau of China.</title>
        <authorList>
            <person name="Tian Z."/>
        </authorList>
    </citation>
    <scope>NUCLEOTIDE SEQUENCE [LARGE SCALE GENOMIC DNA]</scope>
    <source>
        <strain evidence="10 11">JCM 15130</strain>
    </source>
</reference>
<dbReference type="PANTHER" id="PTHR42711:SF16">
    <property type="entry name" value="ABC TRANSPORTER ATP-BINDING PROTEIN"/>
    <property type="match status" value="1"/>
</dbReference>
<dbReference type="InterPro" id="IPR003593">
    <property type="entry name" value="AAA+_ATPase"/>
</dbReference>
<protein>
    <submittedName>
        <fullName evidence="10">ATP-binding cassette domain-containing protein</fullName>
    </submittedName>
</protein>
<dbReference type="Pfam" id="PF00005">
    <property type="entry name" value="ABC_tran"/>
    <property type="match status" value="1"/>
</dbReference>
<comment type="caution">
    <text evidence="10">The sequence shown here is derived from an EMBL/GenBank/DDBJ whole genome shotgun (WGS) entry which is preliminary data.</text>
</comment>
<organism evidence="10 11">
    <name type="scientific">Georgenia ruanii</name>
    <dbReference type="NCBI Taxonomy" id="348442"/>
    <lineage>
        <taxon>Bacteria</taxon>
        <taxon>Bacillati</taxon>
        <taxon>Actinomycetota</taxon>
        <taxon>Actinomycetes</taxon>
        <taxon>Micrococcales</taxon>
        <taxon>Bogoriellaceae</taxon>
        <taxon>Georgenia</taxon>
    </lineage>
</organism>
<accession>A0A7J9UR87</accession>
<dbReference type="Proteomes" id="UP000429644">
    <property type="component" value="Unassembled WGS sequence"/>
</dbReference>
<keyword evidence="7" id="KW-0472">Membrane</keyword>